<organism evidence="1 2">
    <name type="scientific">Gossypium arboreum</name>
    <name type="common">Tree cotton</name>
    <name type="synonym">Gossypium nanking</name>
    <dbReference type="NCBI Taxonomy" id="29729"/>
    <lineage>
        <taxon>Eukaryota</taxon>
        <taxon>Viridiplantae</taxon>
        <taxon>Streptophyta</taxon>
        <taxon>Embryophyta</taxon>
        <taxon>Tracheophyta</taxon>
        <taxon>Spermatophyta</taxon>
        <taxon>Magnoliopsida</taxon>
        <taxon>eudicotyledons</taxon>
        <taxon>Gunneridae</taxon>
        <taxon>Pentapetalae</taxon>
        <taxon>rosids</taxon>
        <taxon>malvids</taxon>
        <taxon>Malvales</taxon>
        <taxon>Malvaceae</taxon>
        <taxon>Malvoideae</taxon>
        <taxon>Gossypium</taxon>
    </lineage>
</organism>
<proteinExistence type="predicted"/>
<protein>
    <submittedName>
        <fullName evidence="1">Uncharacterized protein</fullName>
    </submittedName>
</protein>
<gene>
    <name evidence="1" type="ORF">PVK06_023421</name>
</gene>
<reference evidence="1 2" key="1">
    <citation type="submission" date="2023-03" db="EMBL/GenBank/DDBJ databases">
        <title>WGS of Gossypium arboreum.</title>
        <authorList>
            <person name="Yu D."/>
        </authorList>
    </citation>
    <scope>NUCLEOTIDE SEQUENCE [LARGE SCALE GENOMIC DNA]</scope>
    <source>
        <tissue evidence="1">Leaf</tissue>
    </source>
</reference>
<dbReference type="EMBL" id="JARKNE010000007">
    <property type="protein sequence ID" value="KAK5818483.1"/>
    <property type="molecule type" value="Genomic_DNA"/>
</dbReference>
<dbReference type="Proteomes" id="UP001358586">
    <property type="component" value="Chromosome 7"/>
</dbReference>
<evidence type="ECO:0000313" key="1">
    <source>
        <dbReference type="EMBL" id="KAK5818483.1"/>
    </source>
</evidence>
<comment type="caution">
    <text evidence="1">The sequence shown here is derived from an EMBL/GenBank/DDBJ whole genome shotgun (WGS) entry which is preliminary data.</text>
</comment>
<keyword evidence="2" id="KW-1185">Reference proteome</keyword>
<evidence type="ECO:0000313" key="2">
    <source>
        <dbReference type="Proteomes" id="UP001358586"/>
    </source>
</evidence>
<sequence length="77" mass="8585">MTKSAYRGDMVDGSSLKAMVAGDRGLEWTSTVKVLTIGLFTVGCFYRRQQLATNVDIGEFGSFSIPCYKSWKEYNNS</sequence>
<name>A0ABR0PB95_GOSAR</name>
<accession>A0ABR0PB95</accession>